<evidence type="ECO:0000256" key="2">
    <source>
        <dbReference type="ARBA" id="ARBA00012682"/>
    </source>
</evidence>
<dbReference type="Pfam" id="PF02777">
    <property type="entry name" value="Sod_Fe_C"/>
    <property type="match status" value="1"/>
</dbReference>
<dbReference type="PANTHER" id="PTHR11404:SF6">
    <property type="entry name" value="SUPEROXIDE DISMUTASE [MN], MITOCHONDRIAL"/>
    <property type="match status" value="1"/>
</dbReference>
<dbReference type="InterPro" id="IPR019832">
    <property type="entry name" value="Mn/Fe_SOD_C"/>
</dbReference>
<keyword evidence="11" id="KW-1185">Reference proteome</keyword>
<comment type="function">
    <text evidence="7">Destroys radicals which are normally produced within the cells and which are toxic to biological systems.</text>
</comment>
<dbReference type="Proteomes" id="UP001211065">
    <property type="component" value="Unassembled WGS sequence"/>
</dbReference>
<keyword evidence="5 7" id="KW-0560">Oxidoreductase</keyword>
<dbReference type="GO" id="GO:0004784">
    <property type="term" value="F:superoxide dismutase activity"/>
    <property type="evidence" value="ECO:0007669"/>
    <property type="project" value="UniProtKB-EC"/>
</dbReference>
<feature type="domain" description="Manganese/iron superoxide dismutase N-terminal" evidence="8">
    <location>
        <begin position="7"/>
        <end position="69"/>
    </location>
</feature>
<dbReference type="InterPro" id="IPR050265">
    <property type="entry name" value="Fe/Mn_Superoxide_Dismutase"/>
</dbReference>
<organism evidence="10 11">
    <name type="scientific">Clydaea vesicula</name>
    <dbReference type="NCBI Taxonomy" id="447962"/>
    <lineage>
        <taxon>Eukaryota</taxon>
        <taxon>Fungi</taxon>
        <taxon>Fungi incertae sedis</taxon>
        <taxon>Chytridiomycota</taxon>
        <taxon>Chytridiomycota incertae sedis</taxon>
        <taxon>Chytridiomycetes</taxon>
        <taxon>Lobulomycetales</taxon>
        <taxon>Lobulomycetaceae</taxon>
        <taxon>Clydaea</taxon>
    </lineage>
</organism>
<comment type="catalytic activity">
    <reaction evidence="6 7">
        <text>2 superoxide + 2 H(+) = H2O2 + O2</text>
        <dbReference type="Rhea" id="RHEA:20696"/>
        <dbReference type="ChEBI" id="CHEBI:15378"/>
        <dbReference type="ChEBI" id="CHEBI:15379"/>
        <dbReference type="ChEBI" id="CHEBI:16240"/>
        <dbReference type="ChEBI" id="CHEBI:18421"/>
        <dbReference type="EC" id="1.15.1.1"/>
    </reaction>
</comment>
<evidence type="ECO:0000256" key="3">
    <source>
        <dbReference type="ARBA" id="ARBA00022723"/>
    </source>
</evidence>
<dbReference type="InterPro" id="IPR001189">
    <property type="entry name" value="Mn/Fe_SOD"/>
</dbReference>
<dbReference type="SUPFAM" id="SSF54719">
    <property type="entry name" value="Fe,Mn superoxide dismutase (SOD), C-terminal domain"/>
    <property type="match status" value="1"/>
</dbReference>
<dbReference type="FunFam" id="1.10.287.990:FF:000001">
    <property type="entry name" value="Superoxide dismutase"/>
    <property type="match status" value="1"/>
</dbReference>
<reference evidence="10" key="1">
    <citation type="submission" date="2020-05" db="EMBL/GenBank/DDBJ databases">
        <title>Phylogenomic resolution of chytrid fungi.</title>
        <authorList>
            <person name="Stajich J.E."/>
            <person name="Amses K."/>
            <person name="Simmons R."/>
            <person name="Seto K."/>
            <person name="Myers J."/>
            <person name="Bonds A."/>
            <person name="Quandt C.A."/>
            <person name="Barry K."/>
            <person name="Liu P."/>
            <person name="Grigoriev I."/>
            <person name="Longcore J.E."/>
            <person name="James T.Y."/>
        </authorList>
    </citation>
    <scope>NUCLEOTIDE SEQUENCE</scope>
    <source>
        <strain evidence="10">JEL0476</strain>
    </source>
</reference>
<dbReference type="InterPro" id="IPR036314">
    <property type="entry name" value="SOD_C_sf"/>
</dbReference>
<evidence type="ECO:0000313" key="10">
    <source>
        <dbReference type="EMBL" id="KAJ3215594.1"/>
    </source>
</evidence>
<gene>
    <name evidence="10" type="primary">SOD2</name>
    <name evidence="10" type="ORF">HK099_006297</name>
</gene>
<evidence type="ECO:0000256" key="4">
    <source>
        <dbReference type="ARBA" id="ARBA00022862"/>
    </source>
</evidence>
<keyword evidence="4" id="KW-0049">Antioxidant</keyword>
<evidence type="ECO:0000259" key="9">
    <source>
        <dbReference type="Pfam" id="PF02777"/>
    </source>
</evidence>
<dbReference type="AlphaFoldDB" id="A0AAD5TXR8"/>
<evidence type="ECO:0000259" key="8">
    <source>
        <dbReference type="Pfam" id="PF00081"/>
    </source>
</evidence>
<evidence type="ECO:0000256" key="1">
    <source>
        <dbReference type="ARBA" id="ARBA00008714"/>
    </source>
</evidence>
<comment type="caution">
    <text evidence="10">The sequence shown here is derived from an EMBL/GenBank/DDBJ whole genome shotgun (WGS) entry which is preliminary data.</text>
</comment>
<evidence type="ECO:0000256" key="6">
    <source>
        <dbReference type="ARBA" id="ARBA00049204"/>
    </source>
</evidence>
<dbReference type="InterPro" id="IPR019831">
    <property type="entry name" value="Mn/Fe_SOD_N"/>
</dbReference>
<comment type="similarity">
    <text evidence="1 7">Belongs to the iron/manganese superoxide dismutase family.</text>
</comment>
<dbReference type="GO" id="GO:0030145">
    <property type="term" value="F:manganese ion binding"/>
    <property type="evidence" value="ECO:0007669"/>
    <property type="project" value="TreeGrafter"/>
</dbReference>
<sequence length="110" mass="12169">MLIFAVADIMKIHHSKHHATYVNMLNQFEEKQHDFLDKNDLTGQLSIQQNLKFNGGGHINHSIFWTNLAPAKKDGGGEPSGAIAEQINKQFGSFNDFKTKFNTAAAGVQG</sequence>
<accession>A0AAD5TXR8</accession>
<evidence type="ECO:0000256" key="7">
    <source>
        <dbReference type="RuleBase" id="RU000414"/>
    </source>
</evidence>
<evidence type="ECO:0000313" key="11">
    <source>
        <dbReference type="Proteomes" id="UP001211065"/>
    </source>
</evidence>
<keyword evidence="3 7" id="KW-0479">Metal-binding</keyword>
<evidence type="ECO:0000256" key="5">
    <source>
        <dbReference type="ARBA" id="ARBA00023002"/>
    </source>
</evidence>
<dbReference type="EMBL" id="JADGJW010000533">
    <property type="protein sequence ID" value="KAJ3215594.1"/>
    <property type="molecule type" value="Genomic_DNA"/>
</dbReference>
<dbReference type="InterPro" id="IPR036324">
    <property type="entry name" value="Mn/Fe_SOD_N_sf"/>
</dbReference>
<protein>
    <recommendedName>
        <fullName evidence="2 7">Superoxide dismutase</fullName>
        <ecNumber evidence="2 7">1.15.1.1</ecNumber>
    </recommendedName>
</protein>
<name>A0AAD5TXR8_9FUNG</name>
<dbReference type="GO" id="GO:0005739">
    <property type="term" value="C:mitochondrion"/>
    <property type="evidence" value="ECO:0007669"/>
    <property type="project" value="TreeGrafter"/>
</dbReference>
<dbReference type="Gene3D" id="3.55.40.20">
    <property type="entry name" value="Iron/manganese superoxide dismutase, C-terminal domain"/>
    <property type="match status" value="1"/>
</dbReference>
<proteinExistence type="inferred from homology"/>
<dbReference type="Gene3D" id="1.10.287.990">
    <property type="entry name" value="Fe,Mn superoxide dismutase (SOD) domain"/>
    <property type="match status" value="1"/>
</dbReference>
<dbReference type="Pfam" id="PF00081">
    <property type="entry name" value="Sod_Fe_N"/>
    <property type="match status" value="1"/>
</dbReference>
<feature type="domain" description="Manganese/iron superoxide dismutase C-terminal" evidence="9">
    <location>
        <begin position="79"/>
        <end position="110"/>
    </location>
</feature>
<dbReference type="SUPFAM" id="SSF46609">
    <property type="entry name" value="Fe,Mn superoxide dismutase (SOD), N-terminal domain"/>
    <property type="match status" value="1"/>
</dbReference>
<dbReference type="EC" id="1.15.1.1" evidence="2 7"/>
<dbReference type="PRINTS" id="PR01703">
    <property type="entry name" value="MNSODISMTASE"/>
</dbReference>
<dbReference type="PANTHER" id="PTHR11404">
    <property type="entry name" value="SUPEROXIDE DISMUTASE 2"/>
    <property type="match status" value="1"/>
</dbReference>